<feature type="transmembrane region" description="Helical" evidence="6">
    <location>
        <begin position="57"/>
        <end position="79"/>
    </location>
</feature>
<dbReference type="PANTHER" id="PTHR31322">
    <property type="entry name" value="E3 UBIQUITIN-PROTEIN LIGASE TM129"/>
    <property type="match status" value="1"/>
</dbReference>
<dbReference type="EMBL" id="OU892284">
    <property type="protein sequence ID" value="CAG9772276.1"/>
    <property type="molecule type" value="Genomic_DNA"/>
</dbReference>
<dbReference type="Pfam" id="PF10272">
    <property type="entry name" value="Tmpp129"/>
    <property type="match status" value="1"/>
</dbReference>
<dbReference type="InterPro" id="IPR018801">
    <property type="entry name" value="TM129"/>
</dbReference>
<dbReference type="AlphaFoldDB" id="A0A9N9QSG3"/>
<sequence>MSEEFVFTLLYLLICLGLIYPLDVFIGAGFTIKNMFSSFLGSEKERFIMYHIKKSMLNIFIYSSLPLIYLILLFIMGYAEEVSSLFIGTTIYWQTFAATSIALPILALFQIQKWIYDKYKTHPIAVNLSKHCNNNNTWETVATDIENEYRRFGTVCIESNPVITIVVTENWVCKVTPFTIFLAHQSDATLNVKKVTNFEMSDMGTNYAQFMNIEVKSTRMDPFTIRIKSENFVDLETRLSRTINVLPNVKFHKSVNDQFIEIFKETVEKNHRYVTDIEPDICIGCLEARSAIKLQKQCTYRSYEENRLLGHHEELGECTDCFCRPMWCLDCISKWFVSRQTIHEKHLWLSKKCSCPMCRATFCVLDVSLLSNSEE</sequence>
<comment type="subcellular location">
    <subcellularLocation>
        <location evidence="1">Membrane</location>
        <topology evidence="1">Multi-pass membrane protein</topology>
    </subcellularLocation>
</comment>
<organism evidence="7 8">
    <name type="scientific">Ceutorhynchus assimilis</name>
    <name type="common">cabbage seed weevil</name>
    <dbReference type="NCBI Taxonomy" id="467358"/>
    <lineage>
        <taxon>Eukaryota</taxon>
        <taxon>Metazoa</taxon>
        <taxon>Ecdysozoa</taxon>
        <taxon>Arthropoda</taxon>
        <taxon>Hexapoda</taxon>
        <taxon>Insecta</taxon>
        <taxon>Pterygota</taxon>
        <taxon>Neoptera</taxon>
        <taxon>Endopterygota</taxon>
        <taxon>Coleoptera</taxon>
        <taxon>Polyphaga</taxon>
        <taxon>Cucujiformia</taxon>
        <taxon>Curculionidae</taxon>
        <taxon>Ceutorhynchinae</taxon>
        <taxon>Ceutorhynchus</taxon>
    </lineage>
</organism>
<dbReference type="GO" id="GO:0016567">
    <property type="term" value="P:protein ubiquitination"/>
    <property type="evidence" value="ECO:0007669"/>
    <property type="project" value="InterPro"/>
</dbReference>
<evidence type="ECO:0000313" key="7">
    <source>
        <dbReference type="EMBL" id="CAG9772276.1"/>
    </source>
</evidence>
<dbReference type="GO" id="GO:0005783">
    <property type="term" value="C:endoplasmic reticulum"/>
    <property type="evidence" value="ECO:0007669"/>
    <property type="project" value="TreeGrafter"/>
</dbReference>
<feature type="transmembrane region" description="Helical" evidence="6">
    <location>
        <begin position="91"/>
        <end position="111"/>
    </location>
</feature>
<keyword evidence="4 6" id="KW-1133">Transmembrane helix</keyword>
<evidence type="ECO:0000256" key="6">
    <source>
        <dbReference type="SAM" id="Phobius"/>
    </source>
</evidence>
<dbReference type="PANTHER" id="PTHR31322:SF2">
    <property type="entry name" value="E3 UBIQUITIN-PROTEIN LIGASE TM129"/>
    <property type="match status" value="1"/>
</dbReference>
<reference evidence="7" key="1">
    <citation type="submission" date="2022-01" db="EMBL/GenBank/DDBJ databases">
        <authorList>
            <person name="King R."/>
        </authorList>
    </citation>
    <scope>NUCLEOTIDE SEQUENCE</scope>
</reference>
<evidence type="ECO:0000256" key="3">
    <source>
        <dbReference type="ARBA" id="ARBA00022692"/>
    </source>
</evidence>
<dbReference type="GO" id="GO:0016020">
    <property type="term" value="C:membrane"/>
    <property type="evidence" value="ECO:0007669"/>
    <property type="project" value="UniProtKB-SubCell"/>
</dbReference>
<accession>A0A9N9QSG3</accession>
<protein>
    <recommendedName>
        <fullName evidence="9">E3 ubiquitin-protein ligase TM129</fullName>
    </recommendedName>
</protein>
<dbReference type="OrthoDB" id="10055027at2759"/>
<evidence type="ECO:0000256" key="1">
    <source>
        <dbReference type="ARBA" id="ARBA00004141"/>
    </source>
</evidence>
<proteinExistence type="inferred from homology"/>
<evidence type="ECO:0008006" key="9">
    <source>
        <dbReference type="Google" id="ProtNLM"/>
    </source>
</evidence>
<evidence type="ECO:0000256" key="4">
    <source>
        <dbReference type="ARBA" id="ARBA00022989"/>
    </source>
</evidence>
<keyword evidence="3 6" id="KW-0812">Transmembrane</keyword>
<evidence type="ECO:0000256" key="2">
    <source>
        <dbReference type="ARBA" id="ARBA00007332"/>
    </source>
</evidence>
<keyword evidence="5 6" id="KW-0472">Membrane</keyword>
<dbReference type="Proteomes" id="UP001152799">
    <property type="component" value="Chromosome 8"/>
</dbReference>
<name>A0A9N9QSG3_9CUCU</name>
<dbReference type="GO" id="GO:0061630">
    <property type="term" value="F:ubiquitin protein ligase activity"/>
    <property type="evidence" value="ECO:0007669"/>
    <property type="project" value="InterPro"/>
</dbReference>
<evidence type="ECO:0000256" key="5">
    <source>
        <dbReference type="ARBA" id="ARBA00023136"/>
    </source>
</evidence>
<keyword evidence="8" id="KW-1185">Reference proteome</keyword>
<feature type="transmembrane region" description="Helical" evidence="6">
    <location>
        <begin position="6"/>
        <end position="36"/>
    </location>
</feature>
<gene>
    <name evidence="7" type="ORF">CEUTPL_LOCUS12694</name>
</gene>
<evidence type="ECO:0000313" key="8">
    <source>
        <dbReference type="Proteomes" id="UP001152799"/>
    </source>
</evidence>
<comment type="similarity">
    <text evidence="2">Belongs to the TMEM129 family.</text>
</comment>